<keyword evidence="1" id="KW-0732">Signal</keyword>
<sequence>MAALHFLLLTSLCALAQGIYVIVYETSTTCTNGLSENHVINPPNCVALQDNMLWSSAKIAGLQPAPLKLRVWTYAGANRCETPEGTGDFWNSCVTTTF</sequence>
<organism evidence="2 3">
    <name type="scientific">Colletotrichum sojae</name>
    <dbReference type="NCBI Taxonomy" id="2175907"/>
    <lineage>
        <taxon>Eukaryota</taxon>
        <taxon>Fungi</taxon>
        <taxon>Dikarya</taxon>
        <taxon>Ascomycota</taxon>
        <taxon>Pezizomycotina</taxon>
        <taxon>Sordariomycetes</taxon>
        <taxon>Hypocreomycetidae</taxon>
        <taxon>Glomerellales</taxon>
        <taxon>Glomerellaceae</taxon>
        <taxon>Colletotrichum</taxon>
        <taxon>Colletotrichum orchidearum species complex</taxon>
    </lineage>
</organism>
<keyword evidence="3" id="KW-1185">Reference proteome</keyword>
<evidence type="ECO:0000313" key="3">
    <source>
        <dbReference type="Proteomes" id="UP000652219"/>
    </source>
</evidence>
<comment type="caution">
    <text evidence="2">The sequence shown here is derived from an EMBL/GenBank/DDBJ whole genome shotgun (WGS) entry which is preliminary data.</text>
</comment>
<name>A0A8H6MUG2_9PEZI</name>
<feature type="signal peptide" evidence="1">
    <location>
        <begin position="1"/>
        <end position="18"/>
    </location>
</feature>
<evidence type="ECO:0000313" key="2">
    <source>
        <dbReference type="EMBL" id="KAF6809417.1"/>
    </source>
</evidence>
<gene>
    <name evidence="2" type="ORF">CSOJ01_06895</name>
</gene>
<protein>
    <recommendedName>
        <fullName evidence="4">Secreted protein</fullName>
    </recommendedName>
</protein>
<reference evidence="2 3" key="1">
    <citation type="journal article" date="2020" name="Phytopathology">
        <title>Genome Sequence Resources of Colletotrichum truncatum, C. plurivorum, C. musicola, and C. sojae: Four Species Pathogenic to Soybean (Glycine max).</title>
        <authorList>
            <person name="Rogerio F."/>
            <person name="Boufleur T.R."/>
            <person name="Ciampi-Guillardi M."/>
            <person name="Sukno S.A."/>
            <person name="Thon M.R."/>
            <person name="Massola Junior N.S."/>
            <person name="Baroncelli R."/>
        </authorList>
    </citation>
    <scope>NUCLEOTIDE SEQUENCE [LARGE SCALE GENOMIC DNA]</scope>
    <source>
        <strain evidence="2 3">LFN0009</strain>
    </source>
</reference>
<evidence type="ECO:0008006" key="4">
    <source>
        <dbReference type="Google" id="ProtNLM"/>
    </source>
</evidence>
<proteinExistence type="predicted"/>
<dbReference type="EMBL" id="WIGN01000101">
    <property type="protein sequence ID" value="KAF6809417.1"/>
    <property type="molecule type" value="Genomic_DNA"/>
</dbReference>
<evidence type="ECO:0000256" key="1">
    <source>
        <dbReference type="SAM" id="SignalP"/>
    </source>
</evidence>
<accession>A0A8H6MUG2</accession>
<dbReference type="Proteomes" id="UP000652219">
    <property type="component" value="Unassembled WGS sequence"/>
</dbReference>
<feature type="chain" id="PRO_5034626552" description="Secreted protein" evidence="1">
    <location>
        <begin position="19"/>
        <end position="98"/>
    </location>
</feature>
<dbReference type="AlphaFoldDB" id="A0A8H6MUG2"/>